<dbReference type="Proteomes" id="UP000199050">
    <property type="component" value="Unassembled WGS sequence"/>
</dbReference>
<keyword evidence="1" id="KW-0812">Transmembrane</keyword>
<feature type="transmembrane region" description="Helical" evidence="1">
    <location>
        <begin position="367"/>
        <end position="394"/>
    </location>
</feature>
<accession>A0A1G8Z6M1</accession>
<keyword evidence="1" id="KW-1133">Transmembrane helix</keyword>
<reference evidence="3" key="1">
    <citation type="submission" date="2016-10" db="EMBL/GenBank/DDBJ databases">
        <authorList>
            <person name="Varghese N."/>
            <person name="Submissions S."/>
        </authorList>
    </citation>
    <scope>NUCLEOTIDE SEQUENCE [LARGE SCALE GENOMIC DNA]</scope>
    <source>
        <strain evidence="3">CGMCC 1.11012</strain>
    </source>
</reference>
<feature type="transmembrane region" description="Helical" evidence="1">
    <location>
        <begin position="24"/>
        <end position="43"/>
    </location>
</feature>
<sequence length="521" mass="57259">MSAMKTLVRLEYSRYSLSRLGKHYRLLTALILVIGTVLIGIYLPGSRSSERIPFIYAALLVWSAVTVLSAVSMVSFMNAGSRDWMLSFPHSRLKLLYAKMISLLGHSLQLMLAVLLAAVMLYLYSVRSGWYPPLSMPGLLYLVAAYTLFMLIFLPLAVVFGLAISLFLQPGRLARLLFIPYTALWMSPFIVDGIYGTGYSGAQAAAPGSPGFMLYASLAAAAAGWPLSHLLMLLVAARGLEAEGQEVRSSSPTGASRRFRSGTLRITRNTGLQKDTSTFMMLYRLYAGRTRRTEKHPAVLSLKFAVPPMVAAVFYFGITSNVESVVLSLMRSLFGLVITFSSVWVLLRSSSERKQLPWLLSFPQSRLALLLSGIAVVWTTAVRIMVILLLSAAAGSVTALIAGNTGLQDWSQTLIWLLYFFLFYVLVLTVMLCLLQLEYYTMKAPVLGILMFPVSLLGLMGGVFLNKIIFLPAELHTGILPDWSLLGWIALIGLPAAFCCIPAGARYYHLSLSRPAGKKQA</sequence>
<feature type="transmembrane region" description="Helical" evidence="1">
    <location>
        <begin position="100"/>
        <end position="124"/>
    </location>
</feature>
<feature type="transmembrane region" description="Helical" evidence="1">
    <location>
        <begin position="485"/>
        <end position="508"/>
    </location>
</feature>
<dbReference type="RefSeq" id="WP_090717140.1">
    <property type="nucleotide sequence ID" value="NZ_CBCSKY010000035.1"/>
</dbReference>
<feature type="transmembrane region" description="Helical" evidence="1">
    <location>
        <begin position="414"/>
        <end position="434"/>
    </location>
</feature>
<feature type="transmembrane region" description="Helical" evidence="1">
    <location>
        <begin position="176"/>
        <end position="195"/>
    </location>
</feature>
<dbReference type="AlphaFoldDB" id="A0A1G8Z6M1"/>
<keyword evidence="1" id="KW-0472">Membrane</keyword>
<feature type="transmembrane region" description="Helical" evidence="1">
    <location>
        <begin position="324"/>
        <end position="347"/>
    </location>
</feature>
<feature type="transmembrane region" description="Helical" evidence="1">
    <location>
        <begin position="446"/>
        <end position="465"/>
    </location>
</feature>
<feature type="transmembrane region" description="Helical" evidence="1">
    <location>
        <begin position="139"/>
        <end position="164"/>
    </location>
</feature>
<evidence type="ECO:0000313" key="3">
    <source>
        <dbReference type="Proteomes" id="UP000199050"/>
    </source>
</evidence>
<proteinExistence type="predicted"/>
<evidence type="ECO:0000256" key="1">
    <source>
        <dbReference type="SAM" id="Phobius"/>
    </source>
</evidence>
<organism evidence="2 3">
    <name type="scientific">Paenibacillus typhae</name>
    <dbReference type="NCBI Taxonomy" id="1174501"/>
    <lineage>
        <taxon>Bacteria</taxon>
        <taxon>Bacillati</taxon>
        <taxon>Bacillota</taxon>
        <taxon>Bacilli</taxon>
        <taxon>Bacillales</taxon>
        <taxon>Paenibacillaceae</taxon>
        <taxon>Paenibacillus</taxon>
    </lineage>
</organism>
<dbReference type="EMBL" id="FNDX01000031">
    <property type="protein sequence ID" value="SDK09850.1"/>
    <property type="molecule type" value="Genomic_DNA"/>
</dbReference>
<keyword evidence="3" id="KW-1185">Reference proteome</keyword>
<evidence type="ECO:0000313" key="2">
    <source>
        <dbReference type="EMBL" id="SDK09850.1"/>
    </source>
</evidence>
<feature type="transmembrane region" description="Helical" evidence="1">
    <location>
        <begin position="215"/>
        <end position="236"/>
    </location>
</feature>
<dbReference type="STRING" id="1174501.SAMN05216192_13160"/>
<name>A0A1G8Z6M1_9BACL</name>
<feature type="transmembrane region" description="Helical" evidence="1">
    <location>
        <begin position="55"/>
        <end position="79"/>
    </location>
</feature>
<feature type="transmembrane region" description="Helical" evidence="1">
    <location>
        <begin position="298"/>
        <end position="318"/>
    </location>
</feature>
<evidence type="ECO:0008006" key="4">
    <source>
        <dbReference type="Google" id="ProtNLM"/>
    </source>
</evidence>
<gene>
    <name evidence="2" type="ORF">SAMN05216192_13160</name>
</gene>
<protein>
    <recommendedName>
        <fullName evidence="4">ABC-2 type transport system permease protein</fullName>
    </recommendedName>
</protein>
<dbReference type="OrthoDB" id="2620715at2"/>